<evidence type="ECO:0000259" key="6">
    <source>
        <dbReference type="Pfam" id="PF07980"/>
    </source>
</evidence>
<comment type="similarity">
    <text evidence="2">Belongs to the SusD family.</text>
</comment>
<dbReference type="Gene3D" id="1.25.40.390">
    <property type="match status" value="1"/>
</dbReference>
<dbReference type="RefSeq" id="WP_132224137.1">
    <property type="nucleotide sequence ID" value="NZ_SMGO01000002.1"/>
</dbReference>
<dbReference type="Pfam" id="PF14322">
    <property type="entry name" value="SusD-like_3"/>
    <property type="match status" value="1"/>
</dbReference>
<organism evidence="8 9">
    <name type="scientific">Albibacterium bauzanense</name>
    <dbReference type="NCBI Taxonomy" id="653929"/>
    <lineage>
        <taxon>Bacteria</taxon>
        <taxon>Pseudomonadati</taxon>
        <taxon>Bacteroidota</taxon>
        <taxon>Sphingobacteriia</taxon>
        <taxon>Sphingobacteriales</taxon>
        <taxon>Sphingobacteriaceae</taxon>
        <taxon>Albibacterium</taxon>
    </lineage>
</organism>
<evidence type="ECO:0000256" key="5">
    <source>
        <dbReference type="ARBA" id="ARBA00023237"/>
    </source>
</evidence>
<keyword evidence="4" id="KW-0472">Membrane</keyword>
<gene>
    <name evidence="8" type="ORF">C8N28_1876</name>
</gene>
<dbReference type="InterPro" id="IPR011990">
    <property type="entry name" value="TPR-like_helical_dom_sf"/>
</dbReference>
<dbReference type="OrthoDB" id="9792139at2"/>
<name>A0A4R1LW08_9SPHI</name>
<evidence type="ECO:0000259" key="7">
    <source>
        <dbReference type="Pfam" id="PF14322"/>
    </source>
</evidence>
<feature type="domain" description="RagB/SusD" evidence="6">
    <location>
        <begin position="285"/>
        <end position="598"/>
    </location>
</feature>
<evidence type="ECO:0000313" key="9">
    <source>
        <dbReference type="Proteomes" id="UP000294616"/>
    </source>
</evidence>
<dbReference type="PROSITE" id="PS51257">
    <property type="entry name" value="PROKAR_LIPOPROTEIN"/>
    <property type="match status" value="1"/>
</dbReference>
<feature type="domain" description="SusD-like N-terminal" evidence="7">
    <location>
        <begin position="71"/>
        <end position="226"/>
    </location>
</feature>
<accession>A0A4R1LW08</accession>
<comment type="caution">
    <text evidence="8">The sequence shown here is derived from an EMBL/GenBank/DDBJ whole genome shotgun (WGS) entry which is preliminary data.</text>
</comment>
<proteinExistence type="inferred from homology"/>
<keyword evidence="5" id="KW-0998">Cell outer membrane</keyword>
<dbReference type="SUPFAM" id="SSF48452">
    <property type="entry name" value="TPR-like"/>
    <property type="match status" value="1"/>
</dbReference>
<dbReference type="InterPro" id="IPR012944">
    <property type="entry name" value="SusD_RagB_dom"/>
</dbReference>
<evidence type="ECO:0000256" key="3">
    <source>
        <dbReference type="ARBA" id="ARBA00022729"/>
    </source>
</evidence>
<evidence type="ECO:0000256" key="1">
    <source>
        <dbReference type="ARBA" id="ARBA00004442"/>
    </source>
</evidence>
<dbReference type="EMBL" id="SMGO01000002">
    <property type="protein sequence ID" value="TCK83285.1"/>
    <property type="molecule type" value="Genomic_DNA"/>
</dbReference>
<protein>
    <submittedName>
        <fullName evidence="8">Putative outer membrane starch-binding protein</fullName>
    </submittedName>
</protein>
<keyword evidence="3" id="KW-0732">Signal</keyword>
<evidence type="ECO:0000256" key="2">
    <source>
        <dbReference type="ARBA" id="ARBA00006275"/>
    </source>
</evidence>
<dbReference type="Pfam" id="PF07980">
    <property type="entry name" value="SusD_RagB"/>
    <property type="match status" value="1"/>
</dbReference>
<evidence type="ECO:0000256" key="4">
    <source>
        <dbReference type="ARBA" id="ARBA00023136"/>
    </source>
</evidence>
<reference evidence="8 9" key="1">
    <citation type="submission" date="2019-03" db="EMBL/GenBank/DDBJ databases">
        <title>Genomic Encyclopedia of Archaeal and Bacterial Type Strains, Phase II (KMG-II): from individual species to whole genera.</title>
        <authorList>
            <person name="Goeker M."/>
        </authorList>
    </citation>
    <scope>NUCLEOTIDE SEQUENCE [LARGE SCALE GENOMIC DNA]</scope>
    <source>
        <strain evidence="8 9">DSM 22554</strain>
    </source>
</reference>
<sequence length="598" mass="65583">MKKIHSVIFTLIVCVTLFSCKDDFIEQQPIGSFPESIISTPDGIKKALTGAYAPLNGASNLATGPGQFLFGSIRGGEANRGSGNGVQPQMSEIQRFSVNSSNSSVLIFITHFSDAIARTNMVLKNLPLVEGLADADKTQVEAEARFLRAHYHFMMKRVFKNIPWLDEASVDDPRVPNTDESGNFVDVWPNIAADFKFAAENLPPTQSIAGRPNSWAAKALLAKTYLYMGNEGDDANYTLAKTLFDDVITNGVTYKGEKYALAANYHDNFNSQKENGPESVYSVQHEVNDGSENNRANASMDILYIGSQNPSGPAMGRGYAYFNPSQWFVNHFRVDATGLPIFDDAARNAAFIKNDDGIESSAAFTPDAGLVDPRLDWSVGRRGIPFLDYGNMPGKAWIRDQAYAGPYISKKFFTLKSRDGIDTAPGRSENNLNIAIIRFADVLLMAAEVDARLGNTEQARIYVNQIRNRMATNTTNPENWVLNADGTPAANYKIALYPVGSPQFASPAKALEAIFFERTLELGLEGHRGYDAIRFGAEDGTTDTKELNGYLTYESTLRGFVSGATYSRDPDALIPLSQKAIENSFKDGKLTLTQNPGY</sequence>
<keyword evidence="9" id="KW-1185">Reference proteome</keyword>
<dbReference type="InterPro" id="IPR033985">
    <property type="entry name" value="SusD-like_N"/>
</dbReference>
<dbReference type="Proteomes" id="UP000294616">
    <property type="component" value="Unassembled WGS sequence"/>
</dbReference>
<dbReference type="GO" id="GO:0009279">
    <property type="term" value="C:cell outer membrane"/>
    <property type="evidence" value="ECO:0007669"/>
    <property type="project" value="UniProtKB-SubCell"/>
</dbReference>
<dbReference type="AlphaFoldDB" id="A0A4R1LW08"/>
<evidence type="ECO:0000313" key="8">
    <source>
        <dbReference type="EMBL" id="TCK83285.1"/>
    </source>
</evidence>
<comment type="subcellular location">
    <subcellularLocation>
        <location evidence="1">Cell outer membrane</location>
    </subcellularLocation>
</comment>